<dbReference type="PANTHER" id="PTHR10218:SF369">
    <property type="entry name" value="GUANINE NUCLEOTIDE-BINDING PROTEIN ALPHA-2 SUBUNIT"/>
    <property type="match status" value="1"/>
</dbReference>
<keyword evidence="2 6" id="KW-0547">Nucleotide-binding</keyword>
<proteinExistence type="predicted"/>
<evidence type="ECO:0000256" key="7">
    <source>
        <dbReference type="PIRSR" id="PIRSR601019-2"/>
    </source>
</evidence>
<comment type="caution">
    <text evidence="8">The sequence shown here is derived from an EMBL/GenBank/DDBJ whole genome shotgun (WGS) entry which is preliminary data.</text>
</comment>
<feature type="binding site" evidence="6">
    <location>
        <begin position="507"/>
        <end position="510"/>
    </location>
    <ligand>
        <name>GTP</name>
        <dbReference type="ChEBI" id="CHEBI:37565"/>
    </ligand>
</feature>
<evidence type="ECO:0000256" key="6">
    <source>
        <dbReference type="PIRSR" id="PIRSR601019-1"/>
    </source>
</evidence>
<gene>
    <name evidence="8" type="ORF">MVEN_01149500</name>
</gene>
<dbReference type="InterPro" id="IPR027417">
    <property type="entry name" value="P-loop_NTPase"/>
</dbReference>
<dbReference type="Proteomes" id="UP000620124">
    <property type="component" value="Unassembled WGS sequence"/>
</dbReference>
<protein>
    <submittedName>
        <fullName evidence="8">G-protein alpha subunit</fullName>
    </submittedName>
</protein>
<dbReference type="GO" id="GO:0007189">
    <property type="term" value="P:adenylate cyclase-activating G protein-coupled receptor signaling pathway"/>
    <property type="evidence" value="ECO:0007669"/>
    <property type="project" value="TreeGrafter"/>
</dbReference>
<dbReference type="InterPro" id="IPR011025">
    <property type="entry name" value="GproteinA_insert"/>
</dbReference>
<evidence type="ECO:0000256" key="4">
    <source>
        <dbReference type="ARBA" id="ARBA00023134"/>
    </source>
</evidence>
<sequence length="573" mass="64358">MPRPPSVRSIHSWWSDSNSVGATFNLHAASKPLMGALYYLQARNFIEENAGRPLSTAIIDMFFCYLAYKYSSLATKRKVLRHLSERAASEEEASALIESNLIQSDVLDELMESPDERTRQTAQRFIERLTSHESLALRILLRYPKRCRNLIKILLLGSSGSGKSTVLNLMKLHIEGFDEHERAKYRVSIYNNVLDCAGTLARVVRRLGVHALPEEMWGHARVLLMAFPAPGGDDAESNTETESVESGSWITAIDSIDVGINPVPFTDAESNAEMESVESESWITAVDSVDVSVDPVPFTDAESNAEMESVESGSWITVIDSVDVGVDPVPFTRTRNHNSAEYHDGMPTAAPGVLTHTCTVLTPVLAEAIWNISRAPAVGRVVDENPAEFYLMDNAEYFFSSIGRIAHPAYIPSEKDILHARVKSTAMTYTLLSQGGLSMHVFDVGAEREDWIHYFKSVTSVVFCTALSDYDQVSDRRVNRMRESLALFESIVNSPWFRRTSIILFLNKFDVFKTKFPRIPLERYFPEYTGGRDPNKAAKYILWKFMQKNRARLTVYPYVAQAINEPKNDSGII</sequence>
<dbReference type="InterPro" id="IPR001019">
    <property type="entry name" value="Gprotein_alpha_su"/>
</dbReference>
<dbReference type="SUPFAM" id="SSF52540">
    <property type="entry name" value="P-loop containing nucleoside triphosphate hydrolases"/>
    <property type="match status" value="1"/>
</dbReference>
<dbReference type="SUPFAM" id="SSF47895">
    <property type="entry name" value="Transducin (alpha subunit), insertion domain"/>
    <property type="match status" value="1"/>
</dbReference>
<evidence type="ECO:0000256" key="2">
    <source>
        <dbReference type="ARBA" id="ARBA00022741"/>
    </source>
</evidence>
<evidence type="ECO:0000256" key="3">
    <source>
        <dbReference type="ARBA" id="ARBA00022842"/>
    </source>
</evidence>
<reference evidence="8" key="1">
    <citation type="submission" date="2020-05" db="EMBL/GenBank/DDBJ databases">
        <title>Mycena genomes resolve the evolution of fungal bioluminescence.</title>
        <authorList>
            <person name="Tsai I.J."/>
        </authorList>
    </citation>
    <scope>NUCLEOTIDE SEQUENCE</scope>
    <source>
        <strain evidence="8">CCC161011</strain>
    </source>
</reference>
<dbReference type="GO" id="GO:0005834">
    <property type="term" value="C:heterotrimeric G-protein complex"/>
    <property type="evidence" value="ECO:0007669"/>
    <property type="project" value="TreeGrafter"/>
</dbReference>
<dbReference type="GO" id="GO:0005525">
    <property type="term" value="F:GTP binding"/>
    <property type="evidence" value="ECO:0007669"/>
    <property type="project" value="UniProtKB-KW"/>
</dbReference>
<dbReference type="CDD" id="cd00066">
    <property type="entry name" value="G-alpha"/>
    <property type="match status" value="1"/>
</dbReference>
<organism evidence="8 9">
    <name type="scientific">Mycena venus</name>
    <dbReference type="NCBI Taxonomy" id="2733690"/>
    <lineage>
        <taxon>Eukaryota</taxon>
        <taxon>Fungi</taxon>
        <taxon>Dikarya</taxon>
        <taxon>Basidiomycota</taxon>
        <taxon>Agaricomycotina</taxon>
        <taxon>Agaricomycetes</taxon>
        <taxon>Agaricomycetidae</taxon>
        <taxon>Agaricales</taxon>
        <taxon>Marasmiineae</taxon>
        <taxon>Mycenaceae</taxon>
        <taxon>Mycena</taxon>
    </lineage>
</organism>
<dbReference type="GO" id="GO:0001664">
    <property type="term" value="F:G protein-coupled receptor binding"/>
    <property type="evidence" value="ECO:0007669"/>
    <property type="project" value="TreeGrafter"/>
</dbReference>
<dbReference type="PRINTS" id="PR00318">
    <property type="entry name" value="GPROTEINA"/>
</dbReference>
<keyword evidence="4 6" id="KW-0342">GTP-binding</keyword>
<dbReference type="AlphaFoldDB" id="A0A8H7CVC7"/>
<dbReference type="GO" id="GO:0031683">
    <property type="term" value="F:G-protein beta/gamma-subunit complex binding"/>
    <property type="evidence" value="ECO:0007669"/>
    <property type="project" value="InterPro"/>
</dbReference>
<dbReference type="GO" id="GO:0005737">
    <property type="term" value="C:cytoplasm"/>
    <property type="evidence" value="ECO:0007669"/>
    <property type="project" value="TreeGrafter"/>
</dbReference>
<feature type="binding site" evidence="6">
    <location>
        <position position="562"/>
    </location>
    <ligand>
        <name>GTP</name>
        <dbReference type="ChEBI" id="CHEBI:37565"/>
    </ligand>
</feature>
<keyword evidence="5" id="KW-0807">Transducer</keyword>
<dbReference type="PANTHER" id="PTHR10218">
    <property type="entry name" value="GTP-BINDING PROTEIN ALPHA SUBUNIT"/>
    <property type="match status" value="1"/>
</dbReference>
<dbReference type="Gene3D" id="3.40.50.300">
    <property type="entry name" value="P-loop containing nucleotide triphosphate hydrolases"/>
    <property type="match status" value="1"/>
</dbReference>
<dbReference type="GO" id="GO:0003924">
    <property type="term" value="F:GTPase activity"/>
    <property type="evidence" value="ECO:0007669"/>
    <property type="project" value="InterPro"/>
</dbReference>
<dbReference type="PROSITE" id="PS51882">
    <property type="entry name" value="G_ALPHA"/>
    <property type="match status" value="1"/>
</dbReference>
<evidence type="ECO:0000256" key="5">
    <source>
        <dbReference type="ARBA" id="ARBA00023224"/>
    </source>
</evidence>
<dbReference type="EMBL" id="JACAZI010000009">
    <property type="protein sequence ID" value="KAF7351879.1"/>
    <property type="molecule type" value="Genomic_DNA"/>
</dbReference>
<name>A0A8H7CVC7_9AGAR</name>
<dbReference type="FunFam" id="3.40.50.300:FF:000720">
    <property type="entry name" value="Guanine nucleotide-binding protein G(k) subunit alpha"/>
    <property type="match status" value="1"/>
</dbReference>
<dbReference type="OrthoDB" id="3014295at2759"/>
<evidence type="ECO:0000256" key="1">
    <source>
        <dbReference type="ARBA" id="ARBA00022723"/>
    </source>
</evidence>
<keyword evidence="1 7" id="KW-0479">Metal-binding</keyword>
<dbReference type="Pfam" id="PF00503">
    <property type="entry name" value="G-alpha"/>
    <property type="match status" value="1"/>
</dbReference>
<accession>A0A8H7CVC7</accession>
<dbReference type="SMART" id="SM00275">
    <property type="entry name" value="G_alpha"/>
    <property type="match status" value="1"/>
</dbReference>
<evidence type="ECO:0000313" key="9">
    <source>
        <dbReference type="Proteomes" id="UP000620124"/>
    </source>
</evidence>
<keyword evidence="9" id="KW-1185">Reference proteome</keyword>
<keyword evidence="3 7" id="KW-0460">Magnesium</keyword>
<feature type="binding site" evidence="7">
    <location>
        <position position="424"/>
    </location>
    <ligand>
        <name>Mg(2+)</name>
        <dbReference type="ChEBI" id="CHEBI:18420"/>
    </ligand>
</feature>
<dbReference type="GO" id="GO:0046872">
    <property type="term" value="F:metal ion binding"/>
    <property type="evidence" value="ECO:0007669"/>
    <property type="project" value="UniProtKB-KW"/>
</dbReference>
<evidence type="ECO:0000313" key="8">
    <source>
        <dbReference type="EMBL" id="KAF7351879.1"/>
    </source>
</evidence>